<dbReference type="GO" id="GO:0008270">
    <property type="term" value="F:zinc ion binding"/>
    <property type="evidence" value="ECO:0007669"/>
    <property type="project" value="TreeGrafter"/>
</dbReference>
<comment type="cofactor">
    <cofactor evidence="1">
        <name>Zn(2+)</name>
        <dbReference type="ChEBI" id="CHEBI:29105"/>
    </cofactor>
</comment>
<sequence>MRVRGKTAYHLFNCATWCEYMVIDANYVVKVEPSMDAAHASFISCGFTTGFGAAWKEAKVHKGSSVAVLGLGAVGLGAISGAKMMGARKIIGIDTNEKKREKGEAFGMTHFINPSASSANNTLSDLVKELSDNGMGVDYSFECTGVAPLLNEAMEATKMGVGETIAIGTGDGAAAVNYSTILYGRSLKGTIFGGIKPFSHLPFIAHNNQEIPLHELLTHEVSLANISRAMELLKQPDCVKVIINM</sequence>
<feature type="domain" description="Alcohol dehydrogenase-like C-terminal" evidence="5">
    <location>
        <begin position="73"/>
        <end position="198"/>
    </location>
</feature>
<dbReference type="InterPro" id="IPR013149">
    <property type="entry name" value="ADH-like_C"/>
</dbReference>
<evidence type="ECO:0000313" key="6">
    <source>
        <dbReference type="EMBL" id="KAF7836537.1"/>
    </source>
</evidence>
<evidence type="ECO:0000256" key="1">
    <source>
        <dbReference type="ARBA" id="ARBA00001947"/>
    </source>
</evidence>
<dbReference type="SUPFAM" id="SSF51735">
    <property type="entry name" value="NAD(P)-binding Rossmann-fold domains"/>
    <property type="match status" value="1"/>
</dbReference>
<keyword evidence="7" id="KW-1185">Reference proteome</keyword>
<name>A0A835CF60_9FABA</name>
<dbReference type="FunFam" id="3.40.50.720:FF:000003">
    <property type="entry name" value="S-(hydroxymethyl)glutathione dehydrogenase"/>
    <property type="match status" value="1"/>
</dbReference>
<evidence type="ECO:0000259" key="5">
    <source>
        <dbReference type="Pfam" id="PF00107"/>
    </source>
</evidence>
<dbReference type="AlphaFoldDB" id="A0A835CF60"/>
<dbReference type="InterPro" id="IPR011032">
    <property type="entry name" value="GroES-like_sf"/>
</dbReference>
<reference evidence="6" key="1">
    <citation type="submission" date="2020-09" db="EMBL/GenBank/DDBJ databases">
        <title>Genome-Enabled Discovery of Anthraquinone Biosynthesis in Senna tora.</title>
        <authorList>
            <person name="Kang S.-H."/>
            <person name="Pandey R.P."/>
            <person name="Lee C.-M."/>
            <person name="Sim J.-S."/>
            <person name="Jeong J.-T."/>
            <person name="Choi B.-S."/>
            <person name="Jung M."/>
            <person name="Ginzburg D."/>
            <person name="Zhao K."/>
            <person name="Won S.Y."/>
            <person name="Oh T.-J."/>
            <person name="Yu Y."/>
            <person name="Kim N.-H."/>
            <person name="Lee O.R."/>
            <person name="Lee T.-H."/>
            <person name="Bashyal P."/>
            <person name="Kim T.-S."/>
            <person name="Lee W.-H."/>
            <person name="Kawkins C."/>
            <person name="Kim C.-K."/>
            <person name="Kim J.S."/>
            <person name="Ahn B.O."/>
            <person name="Rhee S.Y."/>
            <person name="Sohng J.K."/>
        </authorList>
    </citation>
    <scope>NUCLEOTIDE SEQUENCE</scope>
    <source>
        <tissue evidence="6">Leaf</tissue>
    </source>
</reference>
<dbReference type="Gene3D" id="3.40.50.720">
    <property type="entry name" value="NAD(P)-binding Rossmann-like Domain"/>
    <property type="match status" value="1"/>
</dbReference>
<comment type="caution">
    <text evidence="6">The sequence shown here is derived from an EMBL/GenBank/DDBJ whole genome shotgun (WGS) entry which is preliminary data.</text>
</comment>
<evidence type="ECO:0000256" key="4">
    <source>
        <dbReference type="ARBA" id="ARBA00022833"/>
    </source>
</evidence>
<dbReference type="SUPFAM" id="SSF50129">
    <property type="entry name" value="GroES-like"/>
    <property type="match status" value="1"/>
</dbReference>
<protein>
    <submittedName>
        <fullName evidence="6">Alcohol dehydrogenase-like 2</fullName>
    </submittedName>
</protein>
<dbReference type="EMBL" id="JAAIUW010000004">
    <property type="protein sequence ID" value="KAF7836537.1"/>
    <property type="molecule type" value="Genomic_DNA"/>
</dbReference>
<evidence type="ECO:0000256" key="2">
    <source>
        <dbReference type="ARBA" id="ARBA00011738"/>
    </source>
</evidence>
<dbReference type="PANTHER" id="PTHR43880:SF38">
    <property type="entry name" value="ALCOHOL DEHYDROGENASE-RELATED"/>
    <property type="match status" value="1"/>
</dbReference>
<dbReference type="GO" id="GO:0005829">
    <property type="term" value="C:cytosol"/>
    <property type="evidence" value="ECO:0007669"/>
    <property type="project" value="TreeGrafter"/>
</dbReference>
<accession>A0A835CF60</accession>
<proteinExistence type="predicted"/>
<evidence type="ECO:0000256" key="3">
    <source>
        <dbReference type="ARBA" id="ARBA00022723"/>
    </source>
</evidence>
<dbReference type="InterPro" id="IPR036291">
    <property type="entry name" value="NAD(P)-bd_dom_sf"/>
</dbReference>
<dbReference type="Proteomes" id="UP000634136">
    <property type="component" value="Unassembled WGS sequence"/>
</dbReference>
<dbReference type="GO" id="GO:0046294">
    <property type="term" value="P:formaldehyde catabolic process"/>
    <property type="evidence" value="ECO:0007669"/>
    <property type="project" value="TreeGrafter"/>
</dbReference>
<keyword evidence="4" id="KW-0862">Zinc</keyword>
<dbReference type="Pfam" id="PF00107">
    <property type="entry name" value="ADH_zinc_N"/>
    <property type="match status" value="1"/>
</dbReference>
<gene>
    <name evidence="6" type="ORF">G2W53_011396</name>
</gene>
<organism evidence="6 7">
    <name type="scientific">Senna tora</name>
    <dbReference type="NCBI Taxonomy" id="362788"/>
    <lineage>
        <taxon>Eukaryota</taxon>
        <taxon>Viridiplantae</taxon>
        <taxon>Streptophyta</taxon>
        <taxon>Embryophyta</taxon>
        <taxon>Tracheophyta</taxon>
        <taxon>Spermatophyta</taxon>
        <taxon>Magnoliopsida</taxon>
        <taxon>eudicotyledons</taxon>
        <taxon>Gunneridae</taxon>
        <taxon>Pentapetalae</taxon>
        <taxon>rosids</taxon>
        <taxon>fabids</taxon>
        <taxon>Fabales</taxon>
        <taxon>Fabaceae</taxon>
        <taxon>Caesalpinioideae</taxon>
        <taxon>Cassia clade</taxon>
        <taxon>Senna</taxon>
    </lineage>
</organism>
<comment type="subunit">
    <text evidence="2">Homodimer.</text>
</comment>
<dbReference type="Gene3D" id="3.90.180.10">
    <property type="entry name" value="Medium-chain alcohol dehydrogenases, catalytic domain"/>
    <property type="match status" value="1"/>
</dbReference>
<dbReference type="OrthoDB" id="417550at2759"/>
<dbReference type="PANTHER" id="PTHR43880">
    <property type="entry name" value="ALCOHOL DEHYDROGENASE"/>
    <property type="match status" value="1"/>
</dbReference>
<dbReference type="GO" id="GO:0051903">
    <property type="term" value="F:S-(hydroxymethyl)glutathione dehydrogenase [NAD(P)+] activity"/>
    <property type="evidence" value="ECO:0007669"/>
    <property type="project" value="TreeGrafter"/>
</dbReference>
<evidence type="ECO:0000313" key="7">
    <source>
        <dbReference type="Proteomes" id="UP000634136"/>
    </source>
</evidence>
<keyword evidence="3" id="KW-0479">Metal-binding</keyword>